<protein>
    <recommendedName>
        <fullName evidence="3">Forkhead-associated domain-containing protein 1</fullName>
    </recommendedName>
</protein>
<evidence type="ECO:0008006" key="3">
    <source>
        <dbReference type="Google" id="ProtNLM"/>
    </source>
</evidence>
<gene>
    <name evidence="1" type="ORF">N306_05293</name>
</gene>
<proteinExistence type="predicted"/>
<dbReference type="EMBL" id="KK733826">
    <property type="protein sequence ID" value="KFR00106.1"/>
    <property type="molecule type" value="Genomic_DNA"/>
</dbReference>
<organism evidence="1 2">
    <name type="scientific">Opisthocomus hoazin</name>
    <name type="common">Hoatzin</name>
    <name type="synonym">Phasianus hoazin</name>
    <dbReference type="NCBI Taxonomy" id="30419"/>
    <lineage>
        <taxon>Eukaryota</taxon>
        <taxon>Metazoa</taxon>
        <taxon>Chordata</taxon>
        <taxon>Craniata</taxon>
        <taxon>Vertebrata</taxon>
        <taxon>Euteleostomi</taxon>
        <taxon>Archelosauria</taxon>
        <taxon>Archosauria</taxon>
        <taxon>Dinosauria</taxon>
        <taxon>Saurischia</taxon>
        <taxon>Theropoda</taxon>
        <taxon>Coelurosauria</taxon>
        <taxon>Aves</taxon>
        <taxon>Neognathae</taxon>
        <taxon>Neoaves</taxon>
        <taxon>Opisthocomiformes</taxon>
        <taxon>Opisthocomidae</taxon>
        <taxon>Opisthocomus</taxon>
    </lineage>
</organism>
<accession>A0A091WEP9</accession>
<dbReference type="AlphaFoldDB" id="A0A091WEP9"/>
<feature type="non-terminal residue" evidence="1">
    <location>
        <position position="79"/>
    </location>
</feature>
<sequence>LESLKTQVMRVCSPAAAGVAGGVATEQQVIEEVRQITEENRQSHEREKCLQEELSTRLSKEKEVSENLEAFQKSLRELQ</sequence>
<dbReference type="PhylomeDB" id="A0A091WEP9"/>
<feature type="non-terminal residue" evidence="1">
    <location>
        <position position="1"/>
    </location>
</feature>
<dbReference type="Proteomes" id="UP000053605">
    <property type="component" value="Unassembled WGS sequence"/>
</dbReference>
<keyword evidence="2" id="KW-1185">Reference proteome</keyword>
<reference evidence="1 2" key="1">
    <citation type="submission" date="2014-04" db="EMBL/GenBank/DDBJ databases">
        <title>Genome evolution of avian class.</title>
        <authorList>
            <person name="Zhang G."/>
            <person name="Li C."/>
        </authorList>
    </citation>
    <scope>NUCLEOTIDE SEQUENCE [LARGE SCALE GENOMIC DNA]</scope>
    <source>
        <strain evidence="1">BGI_N306</strain>
    </source>
</reference>
<evidence type="ECO:0000313" key="1">
    <source>
        <dbReference type="EMBL" id="KFR00106.1"/>
    </source>
</evidence>
<evidence type="ECO:0000313" key="2">
    <source>
        <dbReference type="Proteomes" id="UP000053605"/>
    </source>
</evidence>
<name>A0A091WEP9_OPIHO</name>